<dbReference type="Proteomes" id="UP001583193">
    <property type="component" value="Unassembled WGS sequence"/>
</dbReference>
<evidence type="ECO:0000313" key="2">
    <source>
        <dbReference type="EMBL" id="KAL1885256.1"/>
    </source>
</evidence>
<reference evidence="2 3" key="1">
    <citation type="journal article" date="2024" name="IMA Fungus">
        <title>IMA Genome - F19 : A genome assembly and annotation guide to empower mycologists, including annotated draft genome sequences of Ceratocystis pirilliformis, Diaporthe australafricana, Fusarium ophioides, Paecilomyces lecythidis, and Sporothrix stenoceras.</title>
        <authorList>
            <person name="Aylward J."/>
            <person name="Wilson A.M."/>
            <person name="Visagie C.M."/>
            <person name="Spraker J."/>
            <person name="Barnes I."/>
            <person name="Buitendag C."/>
            <person name="Ceriani C."/>
            <person name="Del Mar Angel L."/>
            <person name="du Plessis D."/>
            <person name="Fuchs T."/>
            <person name="Gasser K."/>
            <person name="Kramer D."/>
            <person name="Li W."/>
            <person name="Munsamy K."/>
            <person name="Piso A."/>
            <person name="Price J.L."/>
            <person name="Sonnekus B."/>
            <person name="Thomas C."/>
            <person name="van der Nest A."/>
            <person name="van Dijk A."/>
            <person name="van Heerden A."/>
            <person name="van Vuuren N."/>
            <person name="Yilmaz N."/>
            <person name="Duong T.A."/>
            <person name="van der Merwe N.A."/>
            <person name="Wingfield M.J."/>
            <person name="Wingfield B.D."/>
        </authorList>
    </citation>
    <scope>NUCLEOTIDE SEQUENCE [LARGE SCALE GENOMIC DNA]</scope>
    <source>
        <strain evidence="2 3">CMW 18167</strain>
    </source>
</reference>
<accession>A0ABR3YAD5</accession>
<comment type="caution">
    <text evidence="2">The sequence shown here is derived from an EMBL/GenBank/DDBJ whole genome shotgun (WGS) entry which is preliminary data.</text>
</comment>
<feature type="compositionally biased region" description="Polar residues" evidence="1">
    <location>
        <begin position="470"/>
        <end position="479"/>
    </location>
</feature>
<feature type="region of interest" description="Disordered" evidence="1">
    <location>
        <begin position="434"/>
        <end position="456"/>
    </location>
</feature>
<organism evidence="2 3">
    <name type="scientific">Paecilomyces lecythidis</name>
    <dbReference type="NCBI Taxonomy" id="3004212"/>
    <lineage>
        <taxon>Eukaryota</taxon>
        <taxon>Fungi</taxon>
        <taxon>Dikarya</taxon>
        <taxon>Ascomycota</taxon>
        <taxon>Pezizomycotina</taxon>
        <taxon>Eurotiomycetes</taxon>
        <taxon>Eurotiomycetidae</taxon>
        <taxon>Eurotiales</taxon>
        <taxon>Thermoascaceae</taxon>
        <taxon>Paecilomyces</taxon>
    </lineage>
</organism>
<proteinExistence type="predicted"/>
<feature type="region of interest" description="Disordered" evidence="1">
    <location>
        <begin position="470"/>
        <end position="532"/>
    </location>
</feature>
<dbReference type="EMBL" id="JAVDPF010000003">
    <property type="protein sequence ID" value="KAL1885256.1"/>
    <property type="molecule type" value="Genomic_DNA"/>
</dbReference>
<evidence type="ECO:0000313" key="3">
    <source>
        <dbReference type="Proteomes" id="UP001583193"/>
    </source>
</evidence>
<protein>
    <submittedName>
        <fullName evidence="2">Uncharacterized protein</fullName>
    </submittedName>
</protein>
<evidence type="ECO:0000256" key="1">
    <source>
        <dbReference type="SAM" id="MobiDB-lite"/>
    </source>
</evidence>
<sequence>MDLDNLVTEEQILHTSTMPSAALQQDSANDSDSRVLCRHTEIPDCLHTCAHPYHSSYSEAYLPPLIFRLDTLVTAKQTVVNLLIENGKVVEDADGFPIRDFPFLPRYISVKVSGWLLEYWMRTDTRLTYRDIKARMAVPASELPLDNTLNMRREREARTPLKLSCLTTRRGQIARKEVERVESWTPDQVSYNTTMDIEYKPAEGKMVPYRLRSKALISAEPRYYPLDTFLDDGDIHEPGPRVKETIALFYQLSDTATAMDLSSWEDLPLEYLPKSWRPRSFPSRTKSGPRRKYMAKRITTEDDDIMDVQSDTEQEENETPSTPCDSQTPRERAQVYNTDTDGESFQFSGLHNVVQYDDSPRITGSIVDHMAVTPQSGHHTARTAVPVSVVRWNPVNGRKKQGFAASVGGRGGNAFTALGKGRRLMPQPGRVVRNETSRRTFSPFQSPRQTVNPDPFCDGEEPSWFDSYRFNTTPQSTTNEENHLGNDHSASLVYRRNPFGPAKSNKTSSPRPLHRSVGSSMTRFGRNVYPSP</sequence>
<feature type="compositionally biased region" description="Acidic residues" evidence="1">
    <location>
        <begin position="301"/>
        <end position="318"/>
    </location>
</feature>
<feature type="compositionally biased region" description="Polar residues" evidence="1">
    <location>
        <begin position="439"/>
        <end position="452"/>
    </location>
</feature>
<keyword evidence="3" id="KW-1185">Reference proteome</keyword>
<gene>
    <name evidence="2" type="ORF">Plec18167_001913</name>
</gene>
<feature type="region of interest" description="Disordered" evidence="1">
    <location>
        <begin position="278"/>
        <end position="331"/>
    </location>
</feature>
<name>A0ABR3YAD5_9EURO</name>